<dbReference type="RefSeq" id="WP_151166322.1">
    <property type="nucleotide sequence ID" value="NZ_WACR01000002.1"/>
</dbReference>
<evidence type="ECO:0000313" key="1">
    <source>
        <dbReference type="EMBL" id="KAB1065498.1"/>
    </source>
</evidence>
<comment type="caution">
    <text evidence="1">The sequence shown here is derived from an EMBL/GenBank/DDBJ whole genome shotgun (WGS) entry which is preliminary data.</text>
</comment>
<proteinExistence type="predicted"/>
<dbReference type="AlphaFoldDB" id="A0A6N6M6S4"/>
<evidence type="ECO:0000313" key="2">
    <source>
        <dbReference type="Proteomes" id="UP000435357"/>
    </source>
</evidence>
<accession>A0A6N6M6S4</accession>
<keyword evidence="2" id="KW-1185">Reference proteome</keyword>
<reference evidence="1 2" key="1">
    <citation type="submission" date="2019-09" db="EMBL/GenBank/DDBJ databases">
        <title>Genomes of Cryomorphaceae.</title>
        <authorList>
            <person name="Bowman J.P."/>
        </authorList>
    </citation>
    <scope>NUCLEOTIDE SEQUENCE [LARGE SCALE GENOMIC DNA]</scope>
    <source>
        <strain evidence="1 2">KCTC 52047</strain>
    </source>
</reference>
<protein>
    <submittedName>
        <fullName evidence="1">Uncharacterized protein</fullName>
    </submittedName>
</protein>
<organism evidence="1 2">
    <name type="scientific">Salibacter halophilus</name>
    <dbReference type="NCBI Taxonomy" id="1803916"/>
    <lineage>
        <taxon>Bacteria</taxon>
        <taxon>Pseudomonadati</taxon>
        <taxon>Bacteroidota</taxon>
        <taxon>Flavobacteriia</taxon>
        <taxon>Flavobacteriales</taxon>
        <taxon>Salibacteraceae</taxon>
        <taxon>Salibacter</taxon>
    </lineage>
</organism>
<dbReference type="EMBL" id="WACR01000002">
    <property type="protein sequence ID" value="KAB1065498.1"/>
    <property type="molecule type" value="Genomic_DNA"/>
</dbReference>
<name>A0A6N6M6S4_9FLAO</name>
<sequence length="651" mass="75837">MMTRSTIIFLLTSIVTVFSASIAYSQSRSIYDGEYRFGGKNYNVKFNYFENDGDTLLDGEFEAFHQFESSNDEFEYTSLNGEFIENELDSKWEIKTGTFEPEGDGVYDDYSFSYTVNGNEFHAELQFDEGELTGNWQFFDWKIRNSEIFDTTLYGSVSYVDNLISNFSFDQQGNSLTGKLDSACVAEGVWKFYSTSNGEKIKKSWVFKNKHLSKVEIKRGDENDLEISLMDTVGKNSIEETKELDRAFLEILKLKIAIRQPALIEGFTQAEDLNELYFDFLDQYNKIDDILHPLRKETLFPEMKSKIYRFPYTDSEETSLNSIIKDHEKTRDIINSILDDPQVNIASISDEEIARYEAVLKKIREGFYSQQKDFIELYLNNYLPYLDRNEVIEFKFDLQEVIKLNNDSSSNDYPLKANYDYLENTELSELQKLERYSKNILEDLELIQSDVEQFVSKYKRQKQLVDIESKLIEKYDSVKYLNDSLITAEYNSFAKIDVNRAIAQFADSSLKAYSGLNTENEKMERAKNLLSCYEKAEDLIYTVHQSTENIYKINEAYTREVFNPYTYTNMEEKAKPSIYNSFSNVLLPGIFQNLNRLSCENISAYSQNFSVLFEGMMNFLKDENTNRAERKVKRTESASEAAEVLNLELTF</sequence>
<dbReference type="OrthoDB" id="831785at2"/>
<dbReference type="Proteomes" id="UP000435357">
    <property type="component" value="Unassembled WGS sequence"/>
</dbReference>
<gene>
    <name evidence="1" type="ORF">F3059_02260</name>
</gene>